<feature type="domain" description="Caudal-like activation" evidence="2">
    <location>
        <begin position="14"/>
        <end position="149"/>
    </location>
</feature>
<dbReference type="AlphaFoldDB" id="A0A3B5QWE1"/>
<keyword evidence="4" id="KW-1185">Reference proteome</keyword>
<feature type="region of interest" description="Disordered" evidence="1">
    <location>
        <begin position="114"/>
        <end position="158"/>
    </location>
</feature>
<dbReference type="GO" id="GO:0005634">
    <property type="term" value="C:nucleus"/>
    <property type="evidence" value="ECO:0007669"/>
    <property type="project" value="InterPro"/>
</dbReference>
<feature type="region of interest" description="Disordered" evidence="1">
    <location>
        <begin position="13"/>
        <end position="81"/>
    </location>
</feature>
<feature type="compositionally biased region" description="Pro residues" evidence="1">
    <location>
        <begin position="34"/>
        <end position="43"/>
    </location>
</feature>
<dbReference type="GeneTree" id="ENSGT00940000164078"/>
<feature type="compositionally biased region" description="Low complexity" evidence="1">
    <location>
        <begin position="114"/>
        <end position="124"/>
    </location>
</feature>
<reference evidence="4" key="2">
    <citation type="journal article" date="2013" name="Nat. Genet.">
        <title>The genome of the platyfish, Xiphophorus maculatus, provides insights into evolutionary adaptation and several complex traits.</title>
        <authorList>
            <person name="Schartl M."/>
            <person name="Walter R.B."/>
            <person name="Shen Y."/>
            <person name="Garcia T."/>
            <person name="Catchen J."/>
            <person name="Amores A."/>
            <person name="Braasch I."/>
            <person name="Chalopin D."/>
            <person name="Volff J.N."/>
            <person name="Lesch K.P."/>
            <person name="Bisazza A."/>
            <person name="Minx P."/>
            <person name="Hillier L."/>
            <person name="Wilson R.K."/>
            <person name="Fuerstenberg S."/>
            <person name="Boore J."/>
            <person name="Searle S."/>
            <person name="Postlethwait J.H."/>
            <person name="Warren W.C."/>
        </authorList>
    </citation>
    <scope>NUCLEOTIDE SEQUENCE [LARGE SCALE GENOMIC DNA]</scope>
    <source>
        <strain evidence="4">JP 163 A</strain>
    </source>
</reference>
<dbReference type="Pfam" id="PF04731">
    <property type="entry name" value="Caudal_act"/>
    <property type="match status" value="1"/>
</dbReference>
<sequence>MYVSYLQLDKEPTMYPHQNPVSRHPGLSLSPQNFPVPGPPQYPDFPGYHHHHHHGLSAEPQQAGPGAGGWSPAYPPPPAREDWTAHQYAAAVGAPTAGAGPALSFQEFPGQPSALLPAALNPSAGQLSPGSPRRRNPYDWIRTSAPPSNPSKNRNQNQQLGRQTIWLSGSDRQNWNGSGRCCLLLPPVSSVWSWIQTGSDWSGAEPEGWTLQVLKSLTPLFKTVHPDLSVIHSGLVTSNTVSDL</sequence>
<reference evidence="4" key="1">
    <citation type="submission" date="2012-01" db="EMBL/GenBank/DDBJ databases">
        <authorList>
            <person name="Walter R."/>
            <person name="Schartl M."/>
            <person name="Warren W."/>
        </authorList>
    </citation>
    <scope>NUCLEOTIDE SEQUENCE [LARGE SCALE GENOMIC DNA]</scope>
    <source>
        <strain evidence="4">JP 163 A</strain>
    </source>
</reference>
<evidence type="ECO:0000313" key="3">
    <source>
        <dbReference type="Ensembl" id="ENSXMAP00000034721.1"/>
    </source>
</evidence>
<dbReference type="Proteomes" id="UP000002852">
    <property type="component" value="Unassembled WGS sequence"/>
</dbReference>
<reference evidence="3" key="3">
    <citation type="submission" date="2025-08" db="UniProtKB">
        <authorList>
            <consortium name="Ensembl"/>
        </authorList>
    </citation>
    <scope>IDENTIFICATION</scope>
    <source>
        <strain evidence="3">JP 163 A</strain>
    </source>
</reference>
<proteinExistence type="predicted"/>
<dbReference type="InParanoid" id="A0A3B5QWE1"/>
<dbReference type="Ensembl" id="ENSXMAT00000029863.1">
    <property type="protein sequence ID" value="ENSXMAP00000034721.1"/>
    <property type="gene ID" value="ENSXMAG00000027357.1"/>
</dbReference>
<organism evidence="3 4">
    <name type="scientific">Xiphophorus maculatus</name>
    <name type="common">Southern platyfish</name>
    <name type="synonym">Platypoecilus maculatus</name>
    <dbReference type="NCBI Taxonomy" id="8083"/>
    <lineage>
        <taxon>Eukaryota</taxon>
        <taxon>Metazoa</taxon>
        <taxon>Chordata</taxon>
        <taxon>Craniata</taxon>
        <taxon>Vertebrata</taxon>
        <taxon>Euteleostomi</taxon>
        <taxon>Actinopterygii</taxon>
        <taxon>Neopterygii</taxon>
        <taxon>Teleostei</taxon>
        <taxon>Neoteleostei</taxon>
        <taxon>Acanthomorphata</taxon>
        <taxon>Ovalentaria</taxon>
        <taxon>Atherinomorphae</taxon>
        <taxon>Cyprinodontiformes</taxon>
        <taxon>Poeciliidae</taxon>
        <taxon>Poeciliinae</taxon>
        <taxon>Xiphophorus</taxon>
    </lineage>
</organism>
<dbReference type="GO" id="GO:0006355">
    <property type="term" value="P:regulation of DNA-templated transcription"/>
    <property type="evidence" value="ECO:0007669"/>
    <property type="project" value="InterPro"/>
</dbReference>
<protein>
    <recommendedName>
        <fullName evidence="2">Caudal-like activation domain-containing protein</fullName>
    </recommendedName>
</protein>
<evidence type="ECO:0000259" key="2">
    <source>
        <dbReference type="Pfam" id="PF04731"/>
    </source>
</evidence>
<name>A0A3B5QWE1_XIPMA</name>
<reference evidence="3" key="4">
    <citation type="submission" date="2025-09" db="UniProtKB">
        <authorList>
            <consortium name="Ensembl"/>
        </authorList>
    </citation>
    <scope>IDENTIFICATION</scope>
    <source>
        <strain evidence="3">JP 163 A</strain>
    </source>
</reference>
<evidence type="ECO:0000256" key="1">
    <source>
        <dbReference type="SAM" id="MobiDB-lite"/>
    </source>
</evidence>
<evidence type="ECO:0000313" key="4">
    <source>
        <dbReference type="Proteomes" id="UP000002852"/>
    </source>
</evidence>
<dbReference type="InterPro" id="IPR006820">
    <property type="entry name" value="Caudal_activation_dom"/>
</dbReference>
<accession>A0A3B5QWE1</accession>